<feature type="compositionally biased region" description="Polar residues" evidence="6">
    <location>
        <begin position="179"/>
        <end position="189"/>
    </location>
</feature>
<evidence type="ECO:0000313" key="9">
    <source>
        <dbReference type="Proteomes" id="UP001367676"/>
    </source>
</evidence>
<dbReference type="SMART" id="SM00360">
    <property type="entry name" value="RRM"/>
    <property type="match status" value="2"/>
</dbReference>
<evidence type="ECO:0000259" key="7">
    <source>
        <dbReference type="PROSITE" id="PS50102"/>
    </source>
</evidence>
<dbReference type="Pfam" id="PF00076">
    <property type="entry name" value="RRM_1"/>
    <property type="match status" value="1"/>
</dbReference>
<keyword evidence="9" id="KW-1185">Reference proteome</keyword>
<evidence type="ECO:0000256" key="3">
    <source>
        <dbReference type="ARBA" id="ARBA00022737"/>
    </source>
</evidence>
<evidence type="ECO:0000313" key="8">
    <source>
        <dbReference type="EMBL" id="KAK7593119.1"/>
    </source>
</evidence>
<dbReference type="FunFam" id="3.30.70.330:FF:000131">
    <property type="entry name" value="Heterogeneous nuclear ribonucleoprotein h3 isoform"/>
    <property type="match status" value="1"/>
</dbReference>
<dbReference type="Gene3D" id="3.30.70.330">
    <property type="match status" value="3"/>
</dbReference>
<evidence type="ECO:0000256" key="5">
    <source>
        <dbReference type="PROSITE-ProRule" id="PRU00176"/>
    </source>
</evidence>
<evidence type="ECO:0000256" key="6">
    <source>
        <dbReference type="SAM" id="MobiDB-lite"/>
    </source>
</evidence>
<evidence type="ECO:0000256" key="2">
    <source>
        <dbReference type="ARBA" id="ARBA00022664"/>
    </source>
</evidence>
<protein>
    <recommendedName>
        <fullName evidence="7">RRM domain-containing protein</fullName>
    </recommendedName>
</protein>
<feature type="domain" description="RRM" evidence="7">
    <location>
        <begin position="266"/>
        <end position="336"/>
    </location>
</feature>
<dbReference type="PROSITE" id="PS50102">
    <property type="entry name" value="RRM"/>
    <property type="match status" value="1"/>
</dbReference>
<accession>A0AAN9TK68</accession>
<gene>
    <name evidence="8" type="ORF">V9T40_007871</name>
</gene>
<proteinExistence type="predicted"/>
<dbReference type="InterPro" id="IPR050666">
    <property type="entry name" value="ESRP"/>
</dbReference>
<sequence length="424" mass="46078">MENGSSKLPENQNEDNSNSKDENNDNDDANIDECLVKMRGLPWSATVEDILSFLSECKIKEGKDGIHLTMSPLGRPSGEAYIELETAEDAAKALKKDHEHMGHRYIEGLQIVPNGINFATDYNGRATGEAYVQFVNKENVEKALKKHMEKIGHRWGWFYLIWLEGGRSSLAELHSQTGPKMRSSVSSFGRSAPYDRNERFGGPNRFGGAGGPAPLSRMSRYRNDGDWDDYGDSGYYGGGGAPGSRMKPPMRGGFDAVDDSDYGPRHRVHMRGLPYRAIEDDIAMFFRPLEPVDIRIVYDKTDRPSGEAIVEFGSHEEAVEAMSKDKEHIQSRYIELFLDSVPDYKNDFGRPSGGGGGGGGGGPGFRPPSLARPRGGAGAVGGFGGGRGGERPRGGGPPYGNLSRAGQGTKPFMSSGGAGFRSAW</sequence>
<feature type="region of interest" description="Disordered" evidence="6">
    <location>
        <begin position="179"/>
        <end position="215"/>
    </location>
</feature>
<evidence type="ECO:0000256" key="1">
    <source>
        <dbReference type="ARBA" id="ARBA00022553"/>
    </source>
</evidence>
<dbReference type="PANTHER" id="PTHR13976">
    <property type="entry name" value="HETEROGENEOUS NUCLEAR RIBONUCLEOPROTEIN-RELATED"/>
    <property type="match status" value="1"/>
</dbReference>
<dbReference type="SUPFAM" id="SSF54928">
    <property type="entry name" value="RNA-binding domain, RBD"/>
    <property type="match status" value="3"/>
</dbReference>
<keyword evidence="3" id="KW-0677">Repeat</keyword>
<feature type="region of interest" description="Disordered" evidence="6">
    <location>
        <begin position="347"/>
        <end position="424"/>
    </location>
</feature>
<dbReference type="InterPro" id="IPR035979">
    <property type="entry name" value="RBD_domain_sf"/>
</dbReference>
<dbReference type="InterPro" id="IPR000504">
    <property type="entry name" value="RRM_dom"/>
</dbReference>
<dbReference type="GO" id="GO:0006397">
    <property type="term" value="P:mRNA processing"/>
    <property type="evidence" value="ECO:0007669"/>
    <property type="project" value="UniProtKB-KW"/>
</dbReference>
<dbReference type="CDD" id="cd12503">
    <property type="entry name" value="RRM1_hnRNPH_GRSF1_like"/>
    <property type="match status" value="1"/>
</dbReference>
<dbReference type="EMBL" id="JBBCAQ010000020">
    <property type="protein sequence ID" value="KAK7593119.1"/>
    <property type="molecule type" value="Genomic_DNA"/>
</dbReference>
<keyword evidence="2" id="KW-0507">mRNA processing</keyword>
<name>A0AAN9TK68_9HEMI</name>
<organism evidence="8 9">
    <name type="scientific">Parthenolecanium corni</name>
    <dbReference type="NCBI Taxonomy" id="536013"/>
    <lineage>
        <taxon>Eukaryota</taxon>
        <taxon>Metazoa</taxon>
        <taxon>Ecdysozoa</taxon>
        <taxon>Arthropoda</taxon>
        <taxon>Hexapoda</taxon>
        <taxon>Insecta</taxon>
        <taxon>Pterygota</taxon>
        <taxon>Neoptera</taxon>
        <taxon>Paraneoptera</taxon>
        <taxon>Hemiptera</taxon>
        <taxon>Sternorrhyncha</taxon>
        <taxon>Coccoidea</taxon>
        <taxon>Coccidae</taxon>
        <taxon>Parthenolecanium</taxon>
    </lineage>
</organism>
<feature type="region of interest" description="Disordered" evidence="6">
    <location>
        <begin position="1"/>
        <end position="29"/>
    </location>
</feature>
<reference evidence="8 9" key="1">
    <citation type="submission" date="2024-03" db="EMBL/GenBank/DDBJ databases">
        <title>Adaptation during the transition from Ophiocordyceps entomopathogen to insect associate is accompanied by gene loss and intensified selection.</title>
        <authorList>
            <person name="Ward C.M."/>
            <person name="Onetto C.A."/>
            <person name="Borneman A.R."/>
        </authorList>
    </citation>
    <scope>NUCLEOTIDE SEQUENCE [LARGE SCALE GENOMIC DNA]</scope>
    <source>
        <strain evidence="8">AWRI1</strain>
        <tissue evidence="8">Single Adult Female</tissue>
    </source>
</reference>
<dbReference type="AlphaFoldDB" id="A0AAN9TK68"/>
<keyword evidence="1" id="KW-0597">Phosphoprotein</keyword>
<feature type="compositionally biased region" description="Gly residues" evidence="6">
    <location>
        <begin position="351"/>
        <end position="364"/>
    </location>
</feature>
<comment type="caution">
    <text evidence="8">The sequence shown here is derived from an EMBL/GenBank/DDBJ whole genome shotgun (WGS) entry which is preliminary data.</text>
</comment>
<keyword evidence="4 5" id="KW-0694">RNA-binding</keyword>
<dbReference type="Proteomes" id="UP001367676">
    <property type="component" value="Unassembled WGS sequence"/>
</dbReference>
<dbReference type="GO" id="GO:0003723">
    <property type="term" value="F:RNA binding"/>
    <property type="evidence" value="ECO:0007669"/>
    <property type="project" value="UniProtKB-UniRule"/>
</dbReference>
<evidence type="ECO:0000256" key="4">
    <source>
        <dbReference type="ARBA" id="ARBA00022884"/>
    </source>
</evidence>
<feature type="compositionally biased region" description="Gly residues" evidence="6">
    <location>
        <begin position="375"/>
        <end position="387"/>
    </location>
</feature>
<dbReference type="InterPro" id="IPR012677">
    <property type="entry name" value="Nucleotide-bd_a/b_plait_sf"/>
</dbReference>